<dbReference type="RefSeq" id="WP_074981818.1">
    <property type="nucleotide sequence ID" value="NZ_CADFGN010000001.1"/>
</dbReference>
<evidence type="ECO:0000256" key="2">
    <source>
        <dbReference type="ARBA" id="ARBA00010742"/>
    </source>
</evidence>
<dbReference type="PANTHER" id="PTHR30024">
    <property type="entry name" value="ALIPHATIC SULFONATES-BINDING PROTEIN-RELATED"/>
    <property type="match status" value="1"/>
</dbReference>
<dbReference type="GO" id="GO:0042597">
    <property type="term" value="C:periplasmic space"/>
    <property type="evidence" value="ECO:0007669"/>
    <property type="project" value="UniProtKB-SubCell"/>
</dbReference>
<dbReference type="Gene3D" id="3.40.190.10">
    <property type="entry name" value="Periplasmic binding protein-like II"/>
    <property type="match status" value="2"/>
</dbReference>
<evidence type="ECO:0000256" key="6">
    <source>
        <dbReference type="ARBA" id="ARBA00070228"/>
    </source>
</evidence>
<feature type="chain" id="PRO_5042834611" description="Putative aliphatic sulfonates-binding protein" evidence="7">
    <location>
        <begin position="32"/>
        <end position="319"/>
    </location>
</feature>
<keyword evidence="3" id="KW-0813">Transport</keyword>
<dbReference type="PANTHER" id="PTHR30024:SF48">
    <property type="entry name" value="ABC TRANSPORTER SUBSTRATE-BINDING PROTEIN"/>
    <property type="match status" value="1"/>
</dbReference>
<dbReference type="SMART" id="SM00062">
    <property type="entry name" value="PBPb"/>
    <property type="match status" value="1"/>
</dbReference>
<evidence type="ECO:0000256" key="3">
    <source>
        <dbReference type="ARBA" id="ARBA00022448"/>
    </source>
</evidence>
<dbReference type="InterPro" id="IPR015168">
    <property type="entry name" value="SsuA/THI5"/>
</dbReference>
<dbReference type="NCBIfam" id="TIGR01728">
    <property type="entry name" value="SsuA_fam"/>
    <property type="match status" value="1"/>
</dbReference>
<reference evidence="9 10" key="1">
    <citation type="submission" date="2016-10" db="EMBL/GenBank/DDBJ databases">
        <authorList>
            <person name="Varghese N."/>
            <person name="Submissions S."/>
        </authorList>
    </citation>
    <scope>NUCLEOTIDE SEQUENCE [LARGE SCALE GENOMIC DNA]</scope>
    <source>
        <strain evidence="9 10">LMG 22274</strain>
    </source>
</reference>
<dbReference type="InterPro" id="IPR001638">
    <property type="entry name" value="Solute-binding_3/MltF_N"/>
</dbReference>
<dbReference type="Proteomes" id="UP000183529">
    <property type="component" value="Unassembled WGS sequence"/>
</dbReference>
<evidence type="ECO:0000313" key="10">
    <source>
        <dbReference type="Proteomes" id="UP000183529"/>
    </source>
</evidence>
<dbReference type="EMBL" id="FNZM01000003">
    <property type="protein sequence ID" value="SEJ17346.1"/>
    <property type="molecule type" value="Genomic_DNA"/>
</dbReference>
<name>A0AAQ1JSL1_9BURK</name>
<proteinExistence type="inferred from homology"/>
<accession>A0AAQ1JSL1</accession>
<evidence type="ECO:0000256" key="4">
    <source>
        <dbReference type="ARBA" id="ARBA00022729"/>
    </source>
</evidence>
<protein>
    <recommendedName>
        <fullName evidence="6">Putative aliphatic sulfonates-binding protein</fullName>
    </recommendedName>
</protein>
<keyword evidence="4 7" id="KW-0732">Signal</keyword>
<comment type="similarity">
    <text evidence="2">Belongs to the bacterial solute-binding protein SsuA/TauA family.</text>
</comment>
<gene>
    <name evidence="9" type="ORF">SAMN05216550_10342</name>
</gene>
<dbReference type="GO" id="GO:0016020">
    <property type="term" value="C:membrane"/>
    <property type="evidence" value="ECO:0007669"/>
    <property type="project" value="InterPro"/>
</dbReference>
<dbReference type="AlphaFoldDB" id="A0AAQ1JSL1"/>
<feature type="domain" description="Solute-binding protein family 3/N-terminal" evidence="8">
    <location>
        <begin position="34"/>
        <end position="246"/>
    </location>
</feature>
<dbReference type="FunFam" id="3.40.190.10:FF:000050">
    <property type="entry name" value="Sulfonate ABC transporter substrate-binding protein"/>
    <property type="match status" value="1"/>
</dbReference>
<dbReference type="CDD" id="cd13558">
    <property type="entry name" value="PBP2_SsuA_like_2"/>
    <property type="match status" value="1"/>
</dbReference>
<dbReference type="SUPFAM" id="SSF53850">
    <property type="entry name" value="Periplasmic binding protein-like II"/>
    <property type="match status" value="1"/>
</dbReference>
<feature type="signal peptide" evidence="7">
    <location>
        <begin position="1"/>
        <end position="31"/>
    </location>
</feature>
<comment type="caution">
    <text evidence="9">The sequence shown here is derived from an EMBL/GenBank/DDBJ whole genome shotgun (WGS) entry which is preliminary data.</text>
</comment>
<comment type="function">
    <text evidence="5">Part of a binding-protein-dependent transport system for aliphatic sulfonates. Putative binding protein.</text>
</comment>
<evidence type="ECO:0000256" key="5">
    <source>
        <dbReference type="ARBA" id="ARBA00055538"/>
    </source>
</evidence>
<evidence type="ECO:0000256" key="7">
    <source>
        <dbReference type="SAM" id="SignalP"/>
    </source>
</evidence>
<sequence>MRRSASRFRFVHTAVAALAASFACFAGTAHAQTTLKVGDQQLQTRGILEASGQLKDVPYKIEWFNFPAAQTLGEALNAGAIDVGGLGDAPLIFAYAAGARIRAVSATRSVPVDLAILVSASSPIRDAADLKGKRIATTRGSIGHYLAVATLERAHLKLSDVTWAFMQPADAKAALASGTVDAWSTWDPYVALAESRDHDRSIANGVGVSSGLSFEAATDEAIRTKHAEIADFVQRVAAGQRWALAHPDEVAAIQSRVTGLPADVLKTVYQRAQLQPVAIDSSLIAEQQRTTDLYHRADVIKTRIDVAPGFNQQFPLNTH</sequence>
<dbReference type="Pfam" id="PF09084">
    <property type="entry name" value="NMT1"/>
    <property type="match status" value="1"/>
</dbReference>
<dbReference type="PROSITE" id="PS51257">
    <property type="entry name" value="PROKAR_LIPOPROTEIN"/>
    <property type="match status" value="1"/>
</dbReference>
<dbReference type="GO" id="GO:0042626">
    <property type="term" value="F:ATPase-coupled transmembrane transporter activity"/>
    <property type="evidence" value="ECO:0007669"/>
    <property type="project" value="InterPro"/>
</dbReference>
<organism evidence="9 10">
    <name type="scientific">Paraburkholderia tropica</name>
    <dbReference type="NCBI Taxonomy" id="92647"/>
    <lineage>
        <taxon>Bacteria</taxon>
        <taxon>Pseudomonadati</taxon>
        <taxon>Pseudomonadota</taxon>
        <taxon>Betaproteobacteria</taxon>
        <taxon>Burkholderiales</taxon>
        <taxon>Burkholderiaceae</taxon>
        <taxon>Paraburkholderia</taxon>
    </lineage>
</organism>
<dbReference type="InterPro" id="IPR010067">
    <property type="entry name" value="ABC_SsuA_sub-bd"/>
</dbReference>
<evidence type="ECO:0000313" key="9">
    <source>
        <dbReference type="EMBL" id="SEJ17346.1"/>
    </source>
</evidence>
<evidence type="ECO:0000256" key="1">
    <source>
        <dbReference type="ARBA" id="ARBA00004418"/>
    </source>
</evidence>
<comment type="subcellular location">
    <subcellularLocation>
        <location evidence="1">Periplasm</location>
    </subcellularLocation>
</comment>
<evidence type="ECO:0000259" key="8">
    <source>
        <dbReference type="SMART" id="SM00062"/>
    </source>
</evidence>